<organism evidence="1 3">
    <name type="scientific">Pseudomonas fluorescens</name>
    <dbReference type="NCBI Taxonomy" id="294"/>
    <lineage>
        <taxon>Bacteria</taxon>
        <taxon>Pseudomonadati</taxon>
        <taxon>Pseudomonadota</taxon>
        <taxon>Gammaproteobacteria</taxon>
        <taxon>Pseudomonadales</taxon>
        <taxon>Pseudomonadaceae</taxon>
        <taxon>Pseudomonas</taxon>
    </lineage>
</organism>
<reference evidence="1 3" key="1">
    <citation type="submission" date="2015-05" db="EMBL/GenBank/DDBJ databases">
        <title>A genomic and transcriptomic approach to investigate the blue pigment phenotype in Pseudomonas fluorescens.</title>
        <authorList>
            <person name="Andreani N.A."/>
            <person name="Cardazzo B."/>
        </authorList>
    </citation>
    <scope>NUCLEOTIDE SEQUENCE [LARGE SCALE GENOMIC DNA]</scope>
    <source>
        <strain evidence="1 3">Ps_22</strain>
    </source>
</reference>
<proteinExistence type="predicted"/>
<evidence type="ECO:0000313" key="2">
    <source>
        <dbReference type="EMBL" id="PRW86532.1"/>
    </source>
</evidence>
<protein>
    <submittedName>
        <fullName evidence="1">Uncharacterized protein</fullName>
    </submittedName>
</protein>
<dbReference type="PATRIC" id="fig|294.193.peg.716"/>
<name>A0A109KT95_PSEFL</name>
<dbReference type="Proteomes" id="UP000239731">
    <property type="component" value="Unassembled WGS sequence"/>
</dbReference>
<comment type="caution">
    <text evidence="1">The sequence shown here is derived from an EMBL/GenBank/DDBJ whole genome shotgun (WGS) entry which is preliminary data.</text>
</comment>
<accession>A0A109KT95</accession>
<dbReference type="EMBL" id="LCYA01000254">
    <property type="protein sequence ID" value="KWV77117.1"/>
    <property type="molecule type" value="Genomic_DNA"/>
</dbReference>
<reference evidence="2 4" key="2">
    <citation type="submission" date="2018-03" db="EMBL/GenBank/DDBJ databases">
        <title>Blue discolouration in mozzarella cheese caused by Pseudomonas fluorescens.</title>
        <authorList>
            <person name="Chiesa F."/>
            <person name="Dalmasso A."/>
            <person name="Lomonaco S."/>
        </authorList>
    </citation>
    <scope>NUCLEOTIDE SEQUENCE [LARGE SCALE GENOMIC DNA]</scope>
    <source>
        <strain evidence="2 4">11293</strain>
    </source>
</reference>
<evidence type="ECO:0000313" key="3">
    <source>
        <dbReference type="Proteomes" id="UP000061348"/>
    </source>
</evidence>
<sequence length="102" mass="10900">MKSNELPTEISCEVDLTLTYGIAPGLGRQAKYSAQPILICRELAKKTSVQVANLGVDLLKSPAISHAQIILPDGTLLSGAVTKISPCGTYFEMIEDKGVNRP</sequence>
<dbReference type="Proteomes" id="UP000061348">
    <property type="component" value="Unassembled WGS sequence"/>
</dbReference>
<evidence type="ECO:0000313" key="1">
    <source>
        <dbReference type="EMBL" id="KWV77117.1"/>
    </source>
</evidence>
<evidence type="ECO:0000313" key="4">
    <source>
        <dbReference type="Proteomes" id="UP000239731"/>
    </source>
</evidence>
<gene>
    <name evidence="2" type="ORF">C7A10_24415</name>
    <name evidence="1" type="ORF">PFLmoz3_06100</name>
</gene>
<dbReference type="RefSeq" id="WP_060765376.1">
    <property type="nucleotide sequence ID" value="NZ_LCYA01000254.1"/>
</dbReference>
<dbReference type="AlphaFoldDB" id="A0A109KT95"/>
<dbReference type="EMBL" id="PVUH01000020">
    <property type="protein sequence ID" value="PRW86532.1"/>
    <property type="molecule type" value="Genomic_DNA"/>
</dbReference>